<comment type="caution">
    <text evidence="2">The sequence shown here is derived from an EMBL/GenBank/DDBJ whole genome shotgun (WGS) entry which is preliminary data.</text>
</comment>
<keyword evidence="3" id="KW-1185">Reference proteome</keyword>
<sequence>MNSIKCYGRFLPGSNLDNDRLEEKYFLKREQNLTKVFGENISNLKIYNVLLKKRIKNISDGINNLFIILSNEKKDSAMFTVGGRYTTPFGILLYLINDLLYNDKSNYKYLIKFSFFEIIKNRVNDKLKRYILPQNNIIDVDSSLGNLNGGYSWLSNTYRINQENVSSSKLHSLKYKWNRVQHKSRSCSIDNSEKLTRETCLTNQKLAEKEFNNCTESAHVDNFIQRKKEEKYHKIYTKKKGTREWDPSSVKKVYLTTQNIKHIFKILRKSRKGKCGMDEEVKNMHNNITYEIYEFNTERINRLNYNTEDVVNSSIIIIVVNNVKEAYSLKRSSLSNFFQFFLKIKENNYCLRDINLNYIKTKSLIIKYLYNLYKLDHIRGSESRIIFFPFELNFLYISSNFNKYRKVCEFIYSYLKILNKSEYFVKPNRKIKYVKSEFHKIDENIYMLKCMLNYYSRFKLSEEEINWRCKDIRNYLIELETSVICGAKIRGPSYTSIENRINNILNLCRYSTSETDEWNQIGRRNSFYQKNESIPFFSKPRGRGGGSSSGKDLEKEHDEKCEAKYDEKCEAKYDEKCEAKYDEKCEAKYDENCEAKRDEKYEAKYDEKREDEFGEKSEDSEISQRSRRMKNSANLGIHNARNEKNIHGINNDKKYMNTILLKLNMCREDRINLVKSGGGEPRIDTDFSNCKKNNENCYTHFREKKKEITLKDHSSPRKRNKSKHRISRTYVEYANNNNDVYNTNDDSSVDRIKLHLHSGRNFLHALHFDDNNSSPSFKKNSFKKNSIFTNKMDPQSSEIEYKNMFNNSMRYDNLYDKSIINHKGKEKKFHSSSIFGTSYLNKSDSSCDENGDSVETFLNNIEKNKKFLKNISELNSCIKKNRKIDKRAKGLLEKVEKCLMGETCESKFKTELKEKKGMRYANGIIDNYQKIGKGEKSMNEKTDEEKETKKLKKKTLLRESALSTHMSGINNLICSGKRTKSRKAVNIVNTLEKIKNENSHITRSNTTNNLTSLISGRKKNKDKFYDSDNFSPKLNHTSYFHDTFRGNSSVDIAKNEIKSIYANIPVEGHNGKNFDNENGMSDKFYDEEKKKNVRRCGKYPFHLNSCEPINKSAEPIFPRGKKRDNNIFLEENKISDFDLKNNSWSQNDGCKKKEIKKENRKLTEGKVMLDEKSTNCNLHNAIMHHGKLKCERKSSSTQSSLHKHSSYSMDCPSIADEQIKGIEEEGDGDGEKEEETCGNHSDESVFSFSSKNRNTSSKCNYYSSSHVFNDEIKGNYKSNKDNICKTSPNGIKRHAINNCNKITKMERNKNSNWNSMRKDVMVMTSSNFDSGHECLSSSRSGDASVEPLDKSIMDYHNNFKKLLKNYNNLLRRRHEDNSSDLEFLKKIKFAKGILREYKKVLSTKWNSKSNHCLLLQEIISSEFASLIEMFKKKCGRSGCSKHESFVNICNNCKNDFLKKNSKTQSERTFIGVPHRINEGSEGNTNYLKEDQIPSARPNLDDIEGANMNKNVDANLDDNVDANLDDNMDAQLDDNMDAQLDDNVDANLDDNMDAQLDDNMDAQLDDNVDANLDDNVDANLDDNVYENMDYNVDANLDDNVYENMDYNVDRYENEEHPNGNCSTTVFSVAKNEDRDSYHKTNDNLKESNSGNFFETEIENNHALTGGCFELEELQLRTLASAEGKIFDKKERSINSSTHCYRENISIGELSHMDNYITFSQSDKSNRSEKQKNVKDENTCMHNVTFDKSQNEIDIISKDNYTLKSHDRKNTPICIDDIKIKNSNREEKKNKIRNVSHKKMHRYNGIGNFHKDEICTQKNFNSYLSQVEDIWIKNCFMLDEKKIPGCPRVEESRNMRYIIHKIKRKKEILKRSIKVEGNKLNKISLKKKKLMYFILRAIEGGEKDEELIGVVKSTIFKMEYFEQKKLNKLKKIKNEFTRLNDLEKNILSDFLMKKRQLVVKKDKERELYSKIVKQIRDENDDLDAENICQNYANHLNKKKNIIEEKKIEDVHGNVGKNIENIFEKKLQKDHQKNSVHTFRDGKKNEKKKSCAHVHASRKSCICNSAHIINFQNREGKNLTVFSDLSGKLKKKNQEKQEKKEKKEKKCKTSPLDGESTRLFAHPFNEATLCDADLCEKNSNEHISLIKGSRQSVPKTRTHLAQNSQLKVGQKIKNLNNSIKNFHNSGSSNTDKWWGKGSIPVNNPKKPLTIYQYCKDTPIQRRKATKSCSKVRLNLYDRDELYLEHSPSLCDKNSEGKYSKGDSGSSNKRGKNISTAYRNRDKSNFFPNSCNSYIFDEKLKGKRNNNSGQSYDNPLEDQNRVSPKGSHVKKHKIEKIGNSKFNPFYISKRCRSCKREKFCSGEIIENFKNHFKVGLKVPLTSNIRKNEKRNKKENKKKVSDKLEKKKIKIIPKNENRSGKKNSFFGKNLMGVITEDRNQNNKIESNSLVEKKNNFQVNIKMLDEQKDKMRGNNLHRKGLFHKENIKRENESLEKFPTSYTPFGNAQYEDEYPRFTPHSPIFYPRNVELPYYHENINKTMHNNNRNIFPIYKGKNYEEERNKYNRDQLGFVEMKRKENKFSCRNVKKKLIHEGDDDKNVEKISIKTIINRPREKTIPCINYDTDSYNIKLGWWNWGKKSKLFSNIERYKENIKKKYYENRKFCKNRSFSTSTSKYFTKFQPNEYLYIPVTNKNYFKSKTSLKIRSNPVSDFHKLNLKPITGFMQSYKKEKERQRQVPRSVIRVSTIPYVMDDYNKHKGNQNMGKRMRNKVGLSMGESKILLPDEDESDFNNTSGFFAKISKNNITTNRGSKRGKSLKRKNSFSNSAISSDETTSKGILFKYKKKQLHKKDITKRNVDSLNGDNKITAKLSNIGYMGNEARNHIYKHGELHSDDEEDNSYDELDQTRDEKKTMVNVRKYRICSVESILSERSIPEKCPSERIPMEHNSVMSQITSGSSERNNHGIEKSINKFNINRKSKKTVNHLDGETSMYSTISQCSNVSKEQNINKGNDNSCYNTSSFNSENEIMQNYMKKIPDISMDQCDKLSNYEQHGDEKKKKLSRKNCYKKNVKENDKRDCCEYITNDEETYLNMYPEDYVKKQNELSENLYKMNCNESDGENLSFGSVEQISEEELNKNQFHTNRIERGNFSQYDTYYRKNNPPHKKHCYKKLQNNSHHHTNDEYYEGLNKDSTHLKEQNKIIDKSDYIEKQYDEYYYNK</sequence>
<feature type="region of interest" description="Disordered" evidence="1">
    <location>
        <begin position="534"/>
        <end position="557"/>
    </location>
</feature>
<proteinExistence type="predicted"/>
<accession>A0A1Y1JK59</accession>
<dbReference type="OrthoDB" id="386383at2759"/>
<feature type="compositionally biased region" description="Polar residues" evidence="1">
    <location>
        <begin position="1244"/>
        <end position="1256"/>
    </location>
</feature>
<feature type="region of interest" description="Disordered" evidence="1">
    <location>
        <begin position="605"/>
        <end position="631"/>
    </location>
</feature>
<evidence type="ECO:0000313" key="3">
    <source>
        <dbReference type="Proteomes" id="UP000195521"/>
    </source>
</evidence>
<evidence type="ECO:0000313" key="2">
    <source>
        <dbReference type="EMBL" id="GAW81172.1"/>
    </source>
</evidence>
<feature type="region of interest" description="Disordered" evidence="1">
    <location>
        <begin position="1494"/>
        <end position="1528"/>
    </location>
</feature>
<dbReference type="OMA" id="CYGRFLP"/>
<dbReference type="GeneID" id="39747890"/>
<name>A0A1Y1JK59_PLAGO</name>
<feature type="region of interest" description="Disordered" evidence="1">
    <location>
        <begin position="1224"/>
        <end position="1256"/>
    </location>
</feature>
<feature type="region of interest" description="Disordered" evidence="1">
    <location>
        <begin position="2250"/>
        <end position="2277"/>
    </location>
</feature>
<feature type="compositionally biased region" description="Polar residues" evidence="1">
    <location>
        <begin position="2259"/>
        <end position="2274"/>
    </location>
</feature>
<protein>
    <submittedName>
        <fullName evidence="2">Uncharacterized protein</fullName>
    </submittedName>
</protein>
<dbReference type="EMBL" id="BDQF01000010">
    <property type="protein sequence ID" value="GAW81172.1"/>
    <property type="molecule type" value="Genomic_DNA"/>
</dbReference>
<reference evidence="3" key="1">
    <citation type="submission" date="2017-04" db="EMBL/GenBank/DDBJ databases">
        <title>Plasmodium gonderi genome.</title>
        <authorList>
            <person name="Arisue N."/>
            <person name="Honma H."/>
            <person name="Kawai S."/>
            <person name="Tougan T."/>
            <person name="Tanabe K."/>
            <person name="Horii T."/>
        </authorList>
    </citation>
    <scope>NUCLEOTIDE SEQUENCE [LARGE SCALE GENOMIC DNA]</scope>
    <source>
        <strain evidence="3">ATCC 30045</strain>
    </source>
</reference>
<feature type="compositionally biased region" description="Acidic residues" evidence="1">
    <location>
        <begin position="1514"/>
        <end position="1528"/>
    </location>
</feature>
<feature type="region of interest" description="Disordered" evidence="1">
    <location>
        <begin position="2085"/>
        <end position="2109"/>
    </location>
</feature>
<feature type="region of interest" description="Disordered" evidence="1">
    <location>
        <begin position="1189"/>
        <end position="1209"/>
    </location>
</feature>
<feature type="compositionally biased region" description="Basic and acidic residues" evidence="1">
    <location>
        <begin position="605"/>
        <end position="624"/>
    </location>
</feature>
<feature type="region of interest" description="Disordered" evidence="1">
    <location>
        <begin position="2380"/>
        <end position="2400"/>
    </location>
</feature>
<feature type="compositionally biased region" description="Acidic residues" evidence="1">
    <location>
        <begin position="1224"/>
        <end position="1234"/>
    </location>
</feature>
<evidence type="ECO:0000256" key="1">
    <source>
        <dbReference type="SAM" id="MobiDB-lite"/>
    </source>
</evidence>
<gene>
    <name evidence="2" type="ORF">PGO_093720</name>
</gene>
<feature type="region of interest" description="Disordered" evidence="1">
    <location>
        <begin position="2298"/>
        <end position="2327"/>
    </location>
</feature>
<organism evidence="2 3">
    <name type="scientific">Plasmodium gonderi</name>
    <dbReference type="NCBI Taxonomy" id="77519"/>
    <lineage>
        <taxon>Eukaryota</taxon>
        <taxon>Sar</taxon>
        <taxon>Alveolata</taxon>
        <taxon>Apicomplexa</taxon>
        <taxon>Aconoidasida</taxon>
        <taxon>Haemosporida</taxon>
        <taxon>Plasmodiidae</taxon>
        <taxon>Plasmodium</taxon>
        <taxon>Plasmodium (Plasmodium)</taxon>
    </lineage>
</organism>
<feature type="region of interest" description="Disordered" evidence="1">
    <location>
        <begin position="2801"/>
        <end position="2823"/>
    </location>
</feature>
<dbReference type="RefSeq" id="XP_028543761.1">
    <property type="nucleotide sequence ID" value="XM_028687960.1"/>
</dbReference>
<feature type="compositionally biased region" description="Basic residues" evidence="1">
    <location>
        <begin position="2804"/>
        <end position="2815"/>
    </location>
</feature>
<feature type="compositionally biased region" description="Basic residues" evidence="1">
    <location>
        <begin position="2383"/>
        <end position="2392"/>
    </location>
</feature>
<dbReference type="Proteomes" id="UP000195521">
    <property type="component" value="Unassembled WGS sequence"/>
</dbReference>
<feature type="compositionally biased region" description="Basic and acidic residues" evidence="1">
    <location>
        <begin position="2089"/>
        <end position="2098"/>
    </location>
</feature>